<feature type="domain" description="PNPLA" evidence="5">
    <location>
        <begin position="14"/>
        <end position="208"/>
    </location>
</feature>
<dbReference type="PANTHER" id="PTHR14226:SF57">
    <property type="entry name" value="BLR7027 PROTEIN"/>
    <property type="match status" value="1"/>
</dbReference>
<dbReference type="RefSeq" id="WP_058725907.1">
    <property type="nucleotide sequence ID" value="NZ_LDQC01000050.1"/>
</dbReference>
<dbReference type="AlphaFoldDB" id="A0A175RTU4"/>
<evidence type="ECO:0000256" key="4">
    <source>
        <dbReference type="PROSITE-ProRule" id="PRU01161"/>
    </source>
</evidence>
<gene>
    <name evidence="6" type="ORF">NS184_09660</name>
</gene>
<evidence type="ECO:0000313" key="7">
    <source>
        <dbReference type="Proteomes" id="UP000078252"/>
    </source>
</evidence>
<protein>
    <recommendedName>
        <fullName evidence="5">PNPLA domain-containing protein</fullName>
    </recommendedName>
</protein>
<dbReference type="EMBL" id="LDQC01000050">
    <property type="protein sequence ID" value="KTR06249.1"/>
    <property type="molecule type" value="Genomic_DNA"/>
</dbReference>
<proteinExistence type="predicted"/>
<evidence type="ECO:0000256" key="1">
    <source>
        <dbReference type="ARBA" id="ARBA00022801"/>
    </source>
</evidence>
<evidence type="ECO:0000256" key="2">
    <source>
        <dbReference type="ARBA" id="ARBA00022963"/>
    </source>
</evidence>
<dbReference type="InterPro" id="IPR002641">
    <property type="entry name" value="PNPLA_dom"/>
</dbReference>
<evidence type="ECO:0000256" key="3">
    <source>
        <dbReference type="ARBA" id="ARBA00023098"/>
    </source>
</evidence>
<dbReference type="PROSITE" id="PS51635">
    <property type="entry name" value="PNPLA"/>
    <property type="match status" value="1"/>
</dbReference>
<evidence type="ECO:0000259" key="5">
    <source>
        <dbReference type="PROSITE" id="PS51635"/>
    </source>
</evidence>
<organism evidence="6 7">
    <name type="scientific">Curtobacterium luteum</name>
    <dbReference type="NCBI Taxonomy" id="33881"/>
    <lineage>
        <taxon>Bacteria</taxon>
        <taxon>Bacillati</taxon>
        <taxon>Actinomycetota</taxon>
        <taxon>Actinomycetes</taxon>
        <taxon>Micrococcales</taxon>
        <taxon>Microbacteriaceae</taxon>
        <taxon>Curtobacterium</taxon>
    </lineage>
</organism>
<comment type="caution">
    <text evidence="6">The sequence shown here is derived from an EMBL/GenBank/DDBJ whole genome shotgun (WGS) entry which is preliminary data.</text>
</comment>
<accession>A0A175RTU4</accession>
<feature type="short sequence motif" description="DGA/G" evidence="4">
    <location>
        <begin position="195"/>
        <end position="197"/>
    </location>
</feature>
<dbReference type="PATRIC" id="fig|33881.3.peg.2274"/>
<feature type="active site" description="Nucleophile" evidence="4">
    <location>
        <position position="51"/>
    </location>
</feature>
<feature type="short sequence motif" description="GXSXG" evidence="4">
    <location>
        <begin position="49"/>
        <end position="53"/>
    </location>
</feature>
<dbReference type="GO" id="GO:0016787">
    <property type="term" value="F:hydrolase activity"/>
    <property type="evidence" value="ECO:0007669"/>
    <property type="project" value="UniProtKB-UniRule"/>
</dbReference>
<keyword evidence="3 4" id="KW-0443">Lipid metabolism</keyword>
<feature type="short sequence motif" description="GXGXXG" evidence="4">
    <location>
        <begin position="18"/>
        <end position="23"/>
    </location>
</feature>
<dbReference type="Gene3D" id="3.40.1090.10">
    <property type="entry name" value="Cytosolic phospholipase A2 catalytic domain"/>
    <property type="match status" value="2"/>
</dbReference>
<dbReference type="Pfam" id="PF01734">
    <property type="entry name" value="Patatin"/>
    <property type="match status" value="1"/>
</dbReference>
<dbReference type="Proteomes" id="UP000078252">
    <property type="component" value="Unassembled WGS sequence"/>
</dbReference>
<dbReference type="InterPro" id="IPR016035">
    <property type="entry name" value="Acyl_Trfase/lysoPLipase"/>
</dbReference>
<sequence length="304" mass="30726">MTDVSTPAPGTRALVLGGGGVAGIAWELGVLAALQEAGVDLDAADLVVGSSAGSVVGTFVRGGAVADAYAQQHAPLPSTYEEPPVIASEDFQTRLEQVLAGAQDDQDARARLGAVAQQSVGGQTDEERIATFEQTIPGSEWPSKPLGVTTIDATDGTFRVLTAESGVPLARAVAASCSVPFVWTPVSIDGVPHIDGGLRSATNADVAAGYERVLVIACGPEGPSPLGPWLDVAVESLRAGGSSVETVVADSASQHAFGTNSLALSTQAPSAEQGHRQGSTVAEQIAAFWAEFPAVSPDADSVGS</sequence>
<dbReference type="OrthoDB" id="2339873at2"/>
<dbReference type="PANTHER" id="PTHR14226">
    <property type="entry name" value="NEUROPATHY TARGET ESTERASE/SWISS CHEESE D.MELANOGASTER"/>
    <property type="match status" value="1"/>
</dbReference>
<evidence type="ECO:0000313" key="6">
    <source>
        <dbReference type="EMBL" id="KTR06249.1"/>
    </source>
</evidence>
<dbReference type="GO" id="GO:0016042">
    <property type="term" value="P:lipid catabolic process"/>
    <property type="evidence" value="ECO:0007669"/>
    <property type="project" value="UniProtKB-UniRule"/>
</dbReference>
<dbReference type="STRING" id="33881.NS184_09660"/>
<feature type="active site" description="Proton acceptor" evidence="4">
    <location>
        <position position="195"/>
    </location>
</feature>
<keyword evidence="2 4" id="KW-0442">Lipid degradation</keyword>
<reference evidence="6 7" key="1">
    <citation type="journal article" date="2016" name="Front. Microbiol.">
        <title>Genomic Resource of Rice Seed Associated Bacteria.</title>
        <authorList>
            <person name="Midha S."/>
            <person name="Bansal K."/>
            <person name="Sharma S."/>
            <person name="Kumar N."/>
            <person name="Patil P.P."/>
            <person name="Chaudhry V."/>
            <person name="Patil P.B."/>
        </authorList>
    </citation>
    <scope>NUCLEOTIDE SEQUENCE [LARGE SCALE GENOMIC DNA]</scope>
    <source>
        <strain evidence="6 7">NS184</strain>
    </source>
</reference>
<keyword evidence="1 4" id="KW-0378">Hydrolase</keyword>
<dbReference type="SUPFAM" id="SSF52151">
    <property type="entry name" value="FabD/lysophospholipase-like"/>
    <property type="match status" value="1"/>
</dbReference>
<name>A0A175RTU4_9MICO</name>
<dbReference type="InterPro" id="IPR050301">
    <property type="entry name" value="NTE"/>
</dbReference>